<dbReference type="InterPro" id="IPR003661">
    <property type="entry name" value="HisK_dim/P_dom"/>
</dbReference>
<evidence type="ECO:0000256" key="3">
    <source>
        <dbReference type="ARBA" id="ARBA00022553"/>
    </source>
</evidence>
<dbReference type="InterPro" id="IPR035965">
    <property type="entry name" value="PAS-like_dom_sf"/>
</dbReference>
<dbReference type="InterPro" id="IPR003018">
    <property type="entry name" value="GAF"/>
</dbReference>
<feature type="coiled-coil region" evidence="7">
    <location>
        <begin position="464"/>
        <end position="494"/>
    </location>
</feature>
<dbReference type="InterPro" id="IPR003594">
    <property type="entry name" value="HATPase_dom"/>
</dbReference>
<dbReference type="GO" id="GO:0000155">
    <property type="term" value="F:phosphorelay sensor kinase activity"/>
    <property type="evidence" value="ECO:0007669"/>
    <property type="project" value="InterPro"/>
</dbReference>
<dbReference type="SUPFAM" id="SSF55874">
    <property type="entry name" value="ATPase domain of HSP90 chaperone/DNA topoisomerase II/histidine kinase"/>
    <property type="match status" value="1"/>
</dbReference>
<evidence type="ECO:0000313" key="12">
    <source>
        <dbReference type="Proteomes" id="UP000297053"/>
    </source>
</evidence>
<dbReference type="InterPro" id="IPR050736">
    <property type="entry name" value="Sensor_HK_Regulatory"/>
</dbReference>
<dbReference type="Gene3D" id="3.30.450.40">
    <property type="match status" value="2"/>
</dbReference>
<dbReference type="InterPro" id="IPR004358">
    <property type="entry name" value="Sig_transdc_His_kin-like_C"/>
</dbReference>
<dbReference type="Gene3D" id="1.10.287.130">
    <property type="match status" value="1"/>
</dbReference>
<protein>
    <recommendedName>
        <fullName evidence="2">histidine kinase</fullName>
        <ecNumber evidence="2">2.7.13.3</ecNumber>
    </recommendedName>
</protein>
<dbReference type="AlphaFoldDB" id="A0A4D6KEP9"/>
<evidence type="ECO:0000256" key="2">
    <source>
        <dbReference type="ARBA" id="ARBA00012438"/>
    </source>
</evidence>
<dbReference type="Pfam" id="PF08447">
    <property type="entry name" value="PAS_3"/>
    <property type="match status" value="1"/>
</dbReference>
<gene>
    <name evidence="11" type="ORF">E5139_01855</name>
</gene>
<evidence type="ECO:0000313" key="11">
    <source>
        <dbReference type="EMBL" id="QCD64443.1"/>
    </source>
</evidence>
<dbReference type="Pfam" id="PF13185">
    <property type="entry name" value="GAF_2"/>
    <property type="match status" value="2"/>
</dbReference>
<keyword evidence="3" id="KW-0597">Phosphoprotein</keyword>
<dbReference type="Proteomes" id="UP000297053">
    <property type="component" value="Chromosome"/>
</dbReference>
<dbReference type="PRINTS" id="PR00344">
    <property type="entry name" value="BCTRLSENSOR"/>
</dbReference>
<sequence>MSGSAARVDRSTLTGLLSAKTPDDVYDRVVDACLDRLDADRCVISLDTGDGLEPVAVSDDGATVEDLRGQPGWDYQSLAVRDEDSYLVGDLADDGSTTRRSIGGDGESPRDATRSVLSVPIDGVGVVFATATDPMAFTESDREWLEAVALYVGSSLTRFHSPEPVYSVVTSSGSTTRCEQTETDGEAPVALEDLDERLSFVLDATDSVLWTVNVSARTLRLFGPVERIVGLDRDTEYPLSEFVDGFVHPDDRERLVEQLQDVAVGQRDSVELEYRLEPADSDESRWFRNRSGLLEDERTTLIGLSTDVSEHVSRERRIKRLQQRTTRLIGAQSQSQIANVAVNAAEEALTLPLAGIHLRDGDVLEPTAVNERVWEVIGEVPSYRAHDDDPIDTFVWETYGRGRPAVVEDTAEHDQLSEATNVRSVIIYPLDDYGVFVASAREPDAFDSVDVALGEVLSMGIVAALERTEQEDRLREQARELERKNERLEEFTSIVSHDLRNPLNVALGRVEYVRNDRDDDHLATAQQALERMASIIEETLALARQGHSVSDREPVSVPEIARRCWQTVQTASATLETAFEGAFTVLADRERLAHVLENLITNAVEHGGENVTVRIGPLTDEPGFYVEDDGPGIPETERSDVFETGYTTAQDGTGFGLSLVRDIVTAHGWTITATTGSNGGARFEITDVERS</sequence>
<evidence type="ECO:0000256" key="5">
    <source>
        <dbReference type="ARBA" id="ARBA00022777"/>
    </source>
</evidence>
<dbReference type="InterPro" id="IPR036097">
    <property type="entry name" value="HisK_dim/P_sf"/>
</dbReference>
<feature type="domain" description="PAS" evidence="10">
    <location>
        <begin position="194"/>
        <end position="266"/>
    </location>
</feature>
<dbReference type="Pfam" id="PF02518">
    <property type="entry name" value="HATPase_c"/>
    <property type="match status" value="1"/>
</dbReference>
<dbReference type="InterPro" id="IPR013655">
    <property type="entry name" value="PAS_fold_3"/>
</dbReference>
<dbReference type="SMART" id="SM00387">
    <property type="entry name" value="HATPase_c"/>
    <property type="match status" value="1"/>
</dbReference>
<dbReference type="EC" id="2.7.13.3" evidence="2"/>
<dbReference type="InterPro" id="IPR000014">
    <property type="entry name" value="PAS"/>
</dbReference>
<reference evidence="11 12" key="1">
    <citation type="submission" date="2019-04" db="EMBL/GenBank/DDBJ databases">
        <title>Complete genome sequence of Arthrobacter sp. ZXY-2 associated with effective atrazine degradation and salt adaptation.</title>
        <authorList>
            <person name="Zhao X."/>
        </authorList>
    </citation>
    <scope>NUCLEOTIDE SEQUENCE [LARGE SCALE GENOMIC DNA]</scope>
    <source>
        <strain evidence="12">ZP60</strain>
    </source>
</reference>
<dbReference type="PANTHER" id="PTHR43711:SF1">
    <property type="entry name" value="HISTIDINE KINASE 1"/>
    <property type="match status" value="1"/>
</dbReference>
<dbReference type="OMA" id="IPDENHE"/>
<keyword evidence="4" id="KW-0808">Transferase</keyword>
<name>A0A4D6KEP9_9EURY</name>
<dbReference type="SMART" id="SM00388">
    <property type="entry name" value="HisKA"/>
    <property type="match status" value="1"/>
</dbReference>
<dbReference type="RefSeq" id="WP_015763863.1">
    <property type="nucleotide sequence ID" value="NZ_CP039375.1"/>
</dbReference>
<dbReference type="InterPro" id="IPR005467">
    <property type="entry name" value="His_kinase_dom"/>
</dbReference>
<dbReference type="CDD" id="cd00082">
    <property type="entry name" value="HisKA"/>
    <property type="match status" value="1"/>
</dbReference>
<dbReference type="Gene3D" id="3.30.565.10">
    <property type="entry name" value="Histidine kinase-like ATPase, C-terminal domain"/>
    <property type="match status" value="1"/>
</dbReference>
<feature type="region of interest" description="Disordered" evidence="8">
    <location>
        <begin position="89"/>
        <end position="113"/>
    </location>
</feature>
<evidence type="ECO:0000256" key="6">
    <source>
        <dbReference type="ARBA" id="ARBA00023012"/>
    </source>
</evidence>
<accession>A0A4D6KEP9</accession>
<dbReference type="InterPro" id="IPR029016">
    <property type="entry name" value="GAF-like_dom_sf"/>
</dbReference>
<feature type="domain" description="Histidine kinase" evidence="9">
    <location>
        <begin position="494"/>
        <end position="686"/>
    </location>
</feature>
<evidence type="ECO:0000259" key="10">
    <source>
        <dbReference type="PROSITE" id="PS50112"/>
    </source>
</evidence>
<dbReference type="SUPFAM" id="SSF55781">
    <property type="entry name" value="GAF domain-like"/>
    <property type="match status" value="2"/>
</dbReference>
<dbReference type="KEGG" id="halz:E5139_01855"/>
<evidence type="ECO:0000256" key="7">
    <source>
        <dbReference type="SAM" id="Coils"/>
    </source>
</evidence>
<dbReference type="EMBL" id="CP039375">
    <property type="protein sequence ID" value="QCD64443.1"/>
    <property type="molecule type" value="Genomic_DNA"/>
</dbReference>
<dbReference type="PROSITE" id="PS50109">
    <property type="entry name" value="HIS_KIN"/>
    <property type="match status" value="1"/>
</dbReference>
<organism evidence="11 12">
    <name type="scientific">Halomicrobium mukohataei</name>
    <dbReference type="NCBI Taxonomy" id="57705"/>
    <lineage>
        <taxon>Archaea</taxon>
        <taxon>Methanobacteriati</taxon>
        <taxon>Methanobacteriota</taxon>
        <taxon>Stenosarchaea group</taxon>
        <taxon>Halobacteria</taxon>
        <taxon>Halobacteriales</taxon>
        <taxon>Haloarculaceae</taxon>
        <taxon>Halomicrobium</taxon>
    </lineage>
</organism>
<keyword evidence="7" id="KW-0175">Coiled coil</keyword>
<dbReference type="SUPFAM" id="SSF55785">
    <property type="entry name" value="PYP-like sensor domain (PAS domain)"/>
    <property type="match status" value="1"/>
</dbReference>
<keyword evidence="6" id="KW-0902">Two-component regulatory system</keyword>
<dbReference type="Gene3D" id="3.30.450.20">
    <property type="entry name" value="PAS domain"/>
    <property type="match status" value="1"/>
</dbReference>
<evidence type="ECO:0000256" key="4">
    <source>
        <dbReference type="ARBA" id="ARBA00022679"/>
    </source>
</evidence>
<proteinExistence type="predicted"/>
<comment type="catalytic activity">
    <reaction evidence="1">
        <text>ATP + protein L-histidine = ADP + protein N-phospho-L-histidine.</text>
        <dbReference type="EC" id="2.7.13.3"/>
    </reaction>
</comment>
<dbReference type="InterPro" id="IPR036890">
    <property type="entry name" value="HATPase_C_sf"/>
</dbReference>
<evidence type="ECO:0000259" key="9">
    <source>
        <dbReference type="PROSITE" id="PS50109"/>
    </source>
</evidence>
<dbReference type="GeneID" id="42177642"/>
<evidence type="ECO:0000256" key="8">
    <source>
        <dbReference type="SAM" id="MobiDB-lite"/>
    </source>
</evidence>
<dbReference type="PANTHER" id="PTHR43711">
    <property type="entry name" value="TWO-COMPONENT HISTIDINE KINASE"/>
    <property type="match status" value="1"/>
</dbReference>
<reference evidence="11 12" key="2">
    <citation type="submission" date="2019-04" db="EMBL/GenBank/DDBJ databases">
        <authorList>
            <person name="Yang S."/>
            <person name="Wei W."/>
        </authorList>
    </citation>
    <scope>NUCLEOTIDE SEQUENCE [LARGE SCALE GENOMIC DNA]</scope>
    <source>
        <strain evidence="12">ZP60</strain>
    </source>
</reference>
<evidence type="ECO:0000256" key="1">
    <source>
        <dbReference type="ARBA" id="ARBA00000085"/>
    </source>
</evidence>
<dbReference type="Pfam" id="PF00512">
    <property type="entry name" value="HisKA"/>
    <property type="match status" value="1"/>
</dbReference>
<dbReference type="SUPFAM" id="SSF47384">
    <property type="entry name" value="Homodimeric domain of signal transducing histidine kinase"/>
    <property type="match status" value="1"/>
</dbReference>
<dbReference type="PROSITE" id="PS50112">
    <property type="entry name" value="PAS"/>
    <property type="match status" value="1"/>
</dbReference>
<keyword evidence="5" id="KW-0418">Kinase</keyword>
<dbReference type="CDD" id="cd00075">
    <property type="entry name" value="HATPase"/>
    <property type="match status" value="1"/>
</dbReference>